<evidence type="ECO:0000313" key="2">
    <source>
        <dbReference type="Proteomes" id="UP000198211"/>
    </source>
</evidence>
<reference evidence="2" key="1">
    <citation type="submission" date="2017-03" db="EMBL/GenBank/DDBJ databases">
        <title>Phytopthora megakarya and P. palmivora, two closely related causual agents of cacao black pod achieved similar genome size and gene model numbers by different mechanisms.</title>
        <authorList>
            <person name="Ali S."/>
            <person name="Shao J."/>
            <person name="Larry D.J."/>
            <person name="Kronmiller B."/>
            <person name="Shen D."/>
            <person name="Strem M.D."/>
            <person name="Melnick R.L."/>
            <person name="Guiltinan M.J."/>
            <person name="Tyler B.M."/>
            <person name="Meinhardt L.W."/>
            <person name="Bailey B.A."/>
        </authorList>
    </citation>
    <scope>NUCLEOTIDE SEQUENCE [LARGE SCALE GENOMIC DNA]</scope>
    <source>
        <strain evidence="2">zdho120</strain>
    </source>
</reference>
<keyword evidence="1" id="KW-0645">Protease</keyword>
<keyword evidence="1" id="KW-0378">Hydrolase</keyword>
<dbReference type="OrthoDB" id="88832at2759"/>
<keyword evidence="2" id="KW-1185">Reference proteome</keyword>
<protein>
    <submittedName>
        <fullName evidence="1">Serine protease</fullName>
    </submittedName>
</protein>
<organism evidence="1 2">
    <name type="scientific">Phytophthora megakarya</name>
    <dbReference type="NCBI Taxonomy" id="4795"/>
    <lineage>
        <taxon>Eukaryota</taxon>
        <taxon>Sar</taxon>
        <taxon>Stramenopiles</taxon>
        <taxon>Oomycota</taxon>
        <taxon>Peronosporomycetes</taxon>
        <taxon>Peronosporales</taxon>
        <taxon>Peronosporaceae</taxon>
        <taxon>Phytophthora</taxon>
    </lineage>
</organism>
<dbReference type="GO" id="GO:0008233">
    <property type="term" value="F:peptidase activity"/>
    <property type="evidence" value="ECO:0007669"/>
    <property type="project" value="UniProtKB-KW"/>
</dbReference>
<dbReference type="GO" id="GO:0006508">
    <property type="term" value="P:proteolysis"/>
    <property type="evidence" value="ECO:0007669"/>
    <property type="project" value="UniProtKB-KW"/>
</dbReference>
<accession>A0A225WBM5</accession>
<dbReference type="AlphaFoldDB" id="A0A225WBM5"/>
<evidence type="ECO:0000313" key="1">
    <source>
        <dbReference type="EMBL" id="OWZ15121.1"/>
    </source>
</evidence>
<comment type="caution">
    <text evidence="1">The sequence shown here is derived from an EMBL/GenBank/DDBJ whole genome shotgun (WGS) entry which is preliminary data.</text>
</comment>
<proteinExistence type="predicted"/>
<gene>
    <name evidence="1" type="ORF">PHMEG_00011290</name>
</gene>
<sequence>MTTRFTDAKITGGGLYEFGPLYCSFSFEKEQYKSCDEFDVGNYDSNGIAYKRDKYWNKTATIPSQARVLLLSGKRDHQAPNKYAEGRIEREEERINCKVFTSYVRNGRNLKRLDKSCVAEIPAFNLDIPDVYLTSYFGTDEAYDGVLNSSLFPNWKVGINTNEN</sequence>
<dbReference type="EMBL" id="NBNE01001188">
    <property type="protein sequence ID" value="OWZ15121.1"/>
    <property type="molecule type" value="Genomic_DNA"/>
</dbReference>
<dbReference type="Proteomes" id="UP000198211">
    <property type="component" value="Unassembled WGS sequence"/>
</dbReference>
<name>A0A225WBM5_9STRA</name>
<dbReference type="STRING" id="4795.A0A225WBM5"/>